<feature type="compositionally biased region" description="Basic and acidic residues" evidence="1">
    <location>
        <begin position="1"/>
        <end position="74"/>
    </location>
</feature>
<dbReference type="AlphaFoldDB" id="A0A3B0UCF9"/>
<gene>
    <name evidence="2" type="ORF">MNBD_ALPHA12-559</name>
</gene>
<proteinExistence type="predicted"/>
<reference evidence="2" key="1">
    <citation type="submission" date="2018-06" db="EMBL/GenBank/DDBJ databases">
        <authorList>
            <person name="Zhirakovskaya E."/>
        </authorList>
    </citation>
    <scope>NUCLEOTIDE SEQUENCE</scope>
</reference>
<feature type="compositionally biased region" description="Low complexity" evidence="1">
    <location>
        <begin position="76"/>
        <end position="97"/>
    </location>
</feature>
<name>A0A3B0UCF9_9ZZZZ</name>
<evidence type="ECO:0000313" key="2">
    <source>
        <dbReference type="EMBL" id="VAW23017.1"/>
    </source>
</evidence>
<sequence length="173" mass="18652">DNADKARELADKARELANKARNEKPSASESRSEKPSASDVADKARDNADKARELADKARELANKSGQEKGHDQSKGNNNQDRNSGNDNSNDQGSNVNPDAKPLALSEFISSMRKGTRVSSGAATASSLDLSYSNGWKEQIVNGRYVLVDPNGNTIVSRTVRNADIARLQAILK</sequence>
<organism evidence="2">
    <name type="scientific">hydrothermal vent metagenome</name>
    <dbReference type="NCBI Taxonomy" id="652676"/>
    <lineage>
        <taxon>unclassified sequences</taxon>
        <taxon>metagenomes</taxon>
        <taxon>ecological metagenomes</taxon>
    </lineage>
</organism>
<dbReference type="EMBL" id="UOEO01000221">
    <property type="protein sequence ID" value="VAW23017.1"/>
    <property type="molecule type" value="Genomic_DNA"/>
</dbReference>
<feature type="non-terminal residue" evidence="2">
    <location>
        <position position="1"/>
    </location>
</feature>
<feature type="region of interest" description="Disordered" evidence="1">
    <location>
        <begin position="1"/>
        <end position="103"/>
    </location>
</feature>
<evidence type="ECO:0000256" key="1">
    <source>
        <dbReference type="SAM" id="MobiDB-lite"/>
    </source>
</evidence>
<protein>
    <submittedName>
        <fullName evidence="2">Uncharacterized protein</fullName>
    </submittedName>
</protein>
<accession>A0A3B0UCF9</accession>